<gene>
    <name evidence="2" type="ORF">RM552_14725</name>
</gene>
<comment type="caution">
    <text evidence="2">The sequence shown here is derived from an EMBL/GenBank/DDBJ whole genome shotgun (WGS) entry which is preliminary data.</text>
</comment>
<keyword evidence="1" id="KW-1133">Transmembrane helix</keyword>
<name>A0ABU2ZUM1_9ALTE</name>
<keyword evidence="3" id="KW-1185">Reference proteome</keyword>
<dbReference type="EMBL" id="JAVRHX010000005">
    <property type="protein sequence ID" value="MDT0596105.1"/>
    <property type="molecule type" value="Genomic_DNA"/>
</dbReference>
<accession>A0ABU2ZUM1</accession>
<keyword evidence="1" id="KW-0812">Transmembrane</keyword>
<feature type="transmembrane region" description="Helical" evidence="1">
    <location>
        <begin position="69"/>
        <end position="88"/>
    </location>
</feature>
<dbReference type="RefSeq" id="WP_311369631.1">
    <property type="nucleotide sequence ID" value="NZ_JAVRHX010000005.1"/>
</dbReference>
<evidence type="ECO:0000313" key="3">
    <source>
        <dbReference type="Proteomes" id="UP001253545"/>
    </source>
</evidence>
<organism evidence="2 3">
    <name type="scientific">Glaciecola petra</name>
    <dbReference type="NCBI Taxonomy" id="3075602"/>
    <lineage>
        <taxon>Bacteria</taxon>
        <taxon>Pseudomonadati</taxon>
        <taxon>Pseudomonadota</taxon>
        <taxon>Gammaproteobacteria</taxon>
        <taxon>Alteromonadales</taxon>
        <taxon>Alteromonadaceae</taxon>
        <taxon>Glaciecola</taxon>
    </lineage>
</organism>
<reference evidence="2 3" key="1">
    <citation type="submission" date="2023-09" db="EMBL/GenBank/DDBJ databases">
        <authorList>
            <person name="Rey-Velasco X."/>
        </authorList>
    </citation>
    <scope>NUCLEOTIDE SEQUENCE [LARGE SCALE GENOMIC DNA]</scope>
    <source>
        <strain evidence="2 3">P117</strain>
    </source>
</reference>
<protein>
    <submittedName>
        <fullName evidence="2">Uncharacterized protein</fullName>
    </submittedName>
</protein>
<feature type="transmembrane region" description="Helical" evidence="1">
    <location>
        <begin position="45"/>
        <end position="63"/>
    </location>
</feature>
<proteinExistence type="predicted"/>
<sequence>MKNKSGAFMPVDVHSDNNESKKALSQIYDNIQDRLKEFRTLMTKLLFGFMSVSAVLIGLIVKYAESFDFQARLVLGFGFFLLIVFFIYMTRKLEIYFLEVAGVVHKIDNIYGVFEVNVYAKGATLFPDNWKNFGTSKWNEPIFKASYFGLIGVCLFGLLVIIFVK</sequence>
<evidence type="ECO:0000256" key="1">
    <source>
        <dbReference type="SAM" id="Phobius"/>
    </source>
</evidence>
<evidence type="ECO:0000313" key="2">
    <source>
        <dbReference type="EMBL" id="MDT0596105.1"/>
    </source>
</evidence>
<feature type="transmembrane region" description="Helical" evidence="1">
    <location>
        <begin position="145"/>
        <end position="164"/>
    </location>
</feature>
<keyword evidence="1" id="KW-0472">Membrane</keyword>
<dbReference type="Proteomes" id="UP001253545">
    <property type="component" value="Unassembled WGS sequence"/>
</dbReference>